<evidence type="ECO:0008006" key="5">
    <source>
        <dbReference type="Google" id="ProtNLM"/>
    </source>
</evidence>
<evidence type="ECO:0000313" key="3">
    <source>
        <dbReference type="EMBL" id="MFC0811454.1"/>
    </source>
</evidence>
<keyword evidence="4" id="KW-1185">Reference proteome</keyword>
<gene>
    <name evidence="3" type="ORF">ACFHYO_04905</name>
</gene>
<comment type="caution">
    <text evidence="3">The sequence shown here is derived from an EMBL/GenBank/DDBJ whole genome shotgun (WGS) entry which is preliminary data.</text>
</comment>
<sequence length="89" mass="9217">MALAALAVVALNFPLLLVWDRPASVLGLPLLGVAVFAIWAGLIAALVWVTERAPSPPRARTGVTDASTMPEAPAPAAPDTPTNPPEARR</sequence>
<proteinExistence type="predicted"/>
<keyword evidence="2" id="KW-0812">Transmembrane</keyword>
<reference evidence="3 4" key="1">
    <citation type="submission" date="2024-09" db="EMBL/GenBank/DDBJ databases">
        <authorList>
            <person name="Sun Q."/>
            <person name="Mori K."/>
        </authorList>
    </citation>
    <scope>NUCLEOTIDE SEQUENCE [LARGE SCALE GENOMIC DNA]</scope>
    <source>
        <strain evidence="3 4">KCTC 42086</strain>
    </source>
</reference>
<feature type="region of interest" description="Disordered" evidence="1">
    <location>
        <begin position="54"/>
        <end position="89"/>
    </location>
</feature>
<evidence type="ECO:0000313" key="4">
    <source>
        <dbReference type="Proteomes" id="UP001589920"/>
    </source>
</evidence>
<dbReference type="EMBL" id="JBHMQU010000017">
    <property type="protein sequence ID" value="MFC0811454.1"/>
    <property type="molecule type" value="Genomic_DNA"/>
</dbReference>
<evidence type="ECO:0000256" key="1">
    <source>
        <dbReference type="SAM" id="MobiDB-lite"/>
    </source>
</evidence>
<dbReference type="RefSeq" id="WP_394318777.1">
    <property type="nucleotide sequence ID" value="NZ_JBHMQU010000017.1"/>
</dbReference>
<name>A0ABV6T3X3_9RHOB</name>
<keyword evidence="2" id="KW-0472">Membrane</keyword>
<accession>A0ABV6T3X3</accession>
<protein>
    <recommendedName>
        <fullName evidence="5">DUF3311 domain-containing protein</fullName>
    </recommendedName>
</protein>
<keyword evidence="2" id="KW-1133">Transmembrane helix</keyword>
<evidence type="ECO:0000256" key="2">
    <source>
        <dbReference type="SAM" id="Phobius"/>
    </source>
</evidence>
<feature type="compositionally biased region" description="Pro residues" evidence="1">
    <location>
        <begin position="72"/>
        <end position="89"/>
    </location>
</feature>
<feature type="transmembrane region" description="Helical" evidence="2">
    <location>
        <begin position="28"/>
        <end position="50"/>
    </location>
</feature>
<organism evidence="3 4">
    <name type="scientific">Paracoccus panacisoli</name>
    <dbReference type="NCBI Taxonomy" id="1510163"/>
    <lineage>
        <taxon>Bacteria</taxon>
        <taxon>Pseudomonadati</taxon>
        <taxon>Pseudomonadota</taxon>
        <taxon>Alphaproteobacteria</taxon>
        <taxon>Rhodobacterales</taxon>
        <taxon>Paracoccaceae</taxon>
        <taxon>Paracoccus</taxon>
    </lineage>
</organism>
<dbReference type="Proteomes" id="UP001589920">
    <property type="component" value="Unassembled WGS sequence"/>
</dbReference>